<sequence>MPPKKSLLVRMLLLVLLPRTQHLGRGQSKAGADAELLHLGHKTRKVVLDKHRTAMVEDANSVVEYEFRMGSRQAKSRTETQDQMT</sequence>
<dbReference type="Proteomes" id="UP001605036">
    <property type="component" value="Unassembled WGS sequence"/>
</dbReference>
<name>A0ABD1YLZ0_9MARC</name>
<reference evidence="2 3" key="1">
    <citation type="submission" date="2024-09" db="EMBL/GenBank/DDBJ databases">
        <title>Chromosome-scale assembly of Riccia fluitans.</title>
        <authorList>
            <person name="Paukszto L."/>
            <person name="Sawicki J."/>
            <person name="Karawczyk K."/>
            <person name="Piernik-Szablinska J."/>
            <person name="Szczecinska M."/>
            <person name="Mazdziarz M."/>
        </authorList>
    </citation>
    <scope>NUCLEOTIDE SEQUENCE [LARGE SCALE GENOMIC DNA]</scope>
    <source>
        <strain evidence="2">Rf_01</strain>
        <tissue evidence="2">Aerial parts of the thallus</tissue>
    </source>
</reference>
<dbReference type="EMBL" id="JBHFFA010000004">
    <property type="protein sequence ID" value="KAL2631665.1"/>
    <property type="molecule type" value="Genomic_DNA"/>
</dbReference>
<organism evidence="2 3">
    <name type="scientific">Riccia fluitans</name>
    <dbReference type="NCBI Taxonomy" id="41844"/>
    <lineage>
        <taxon>Eukaryota</taxon>
        <taxon>Viridiplantae</taxon>
        <taxon>Streptophyta</taxon>
        <taxon>Embryophyta</taxon>
        <taxon>Marchantiophyta</taxon>
        <taxon>Marchantiopsida</taxon>
        <taxon>Marchantiidae</taxon>
        <taxon>Marchantiales</taxon>
        <taxon>Ricciaceae</taxon>
        <taxon>Riccia</taxon>
    </lineage>
</organism>
<evidence type="ECO:0000313" key="2">
    <source>
        <dbReference type="EMBL" id="KAL2631665.1"/>
    </source>
</evidence>
<gene>
    <name evidence="2" type="ORF">R1flu_016351</name>
</gene>
<proteinExistence type="predicted"/>
<evidence type="ECO:0000256" key="1">
    <source>
        <dbReference type="SAM" id="SignalP"/>
    </source>
</evidence>
<keyword evidence="3" id="KW-1185">Reference proteome</keyword>
<keyword evidence="1" id="KW-0732">Signal</keyword>
<dbReference type="AlphaFoldDB" id="A0ABD1YLZ0"/>
<evidence type="ECO:0000313" key="3">
    <source>
        <dbReference type="Proteomes" id="UP001605036"/>
    </source>
</evidence>
<protein>
    <submittedName>
        <fullName evidence="2">Uncharacterized protein</fullName>
    </submittedName>
</protein>
<comment type="caution">
    <text evidence="2">The sequence shown here is derived from an EMBL/GenBank/DDBJ whole genome shotgun (WGS) entry which is preliminary data.</text>
</comment>
<feature type="signal peptide" evidence="1">
    <location>
        <begin position="1"/>
        <end position="22"/>
    </location>
</feature>
<feature type="chain" id="PRO_5044826920" evidence="1">
    <location>
        <begin position="23"/>
        <end position="85"/>
    </location>
</feature>
<accession>A0ABD1YLZ0</accession>